<evidence type="ECO:0000256" key="4">
    <source>
        <dbReference type="ARBA" id="ARBA00022679"/>
    </source>
</evidence>
<evidence type="ECO:0000313" key="8">
    <source>
        <dbReference type="EMBL" id="THG40998.1"/>
    </source>
</evidence>
<dbReference type="SUPFAM" id="SSF53335">
    <property type="entry name" value="S-adenosyl-L-methionine-dependent methyltransferases"/>
    <property type="match status" value="1"/>
</dbReference>
<accession>A0ABY2QJC2</accession>
<comment type="caution">
    <text evidence="8">The sequence shown here is derived from an EMBL/GenBank/DDBJ whole genome shotgun (WGS) entry which is preliminary data.</text>
</comment>
<sequence>MPELQFKGKEFVYNHHLTVPFRPLVPHADKGIGEARLDGNLIVHGDNLHALKALLPSYAGKVDCIFIDPPYNTGNEGWAYNDNVNSPMIREWLGGTVGLDDGLRHDKWACMMWPRLKLLYELLDEGGTLWVTLDDNEVSHARDLLDEIFGEDSFIACCIWHKVYSPKNTAQFFSEDHDYVLVYAKDRGSWSPNLLPRSDEMEERYINPDNDARGPWKPSDLTARNPYSKGKYTVTGPTGKAFNSGTRYWRQSVEKFEEMDADNRIWWGEDGGNMPAQKRFLSEVKQGVTPQTIWEYSDVGHTQEAKKQLNAIMAYGTDDISFITPKPTRLIERVLQLGSTTDSIILDSFAGSGTTAHAVLAANARDGGNRRFILVEGEDYADTLTAERVRRVVNGYAFTGTQREELLREPLTFGKLRNAATLLEKVQQIETLDGPKFDRIAKTVKDGALIVTGERDVAETTPGLGGAFTYCTLGDPIEMDAILSGAALPDKAAMAALLWHTATATPLPADSMTDAPDIGEGVARLGNLAGRTYWLIYRPDLDWLKSADAALSLTKARAIAATTPGNHLVFAPAKFVSRELLARERIDVDYAPLPFALYRLETA</sequence>
<evidence type="ECO:0000256" key="1">
    <source>
        <dbReference type="ARBA" id="ARBA00006594"/>
    </source>
</evidence>
<proteinExistence type="inferred from homology"/>
<evidence type="ECO:0000259" key="7">
    <source>
        <dbReference type="Pfam" id="PF01555"/>
    </source>
</evidence>
<dbReference type="InterPro" id="IPR002941">
    <property type="entry name" value="DNA_methylase_N4/N6"/>
</dbReference>
<keyword evidence="5" id="KW-0949">S-adenosyl-L-methionine</keyword>
<dbReference type="Proteomes" id="UP000308038">
    <property type="component" value="Unassembled WGS sequence"/>
</dbReference>
<keyword evidence="9" id="KW-1185">Reference proteome</keyword>
<keyword evidence="4" id="KW-0808">Transferase</keyword>
<dbReference type="PRINTS" id="PR00506">
    <property type="entry name" value="D21N6MTFRASE"/>
</dbReference>
<dbReference type="EMBL" id="SSTI01000003">
    <property type="protein sequence ID" value="THG40998.1"/>
    <property type="molecule type" value="Genomic_DNA"/>
</dbReference>
<dbReference type="InterPro" id="IPR002295">
    <property type="entry name" value="N4/N6-MTase_EcoPI_Mod-like"/>
</dbReference>
<evidence type="ECO:0000313" key="9">
    <source>
        <dbReference type="Proteomes" id="UP000308038"/>
    </source>
</evidence>
<organism evidence="8 9">
    <name type="scientific">Sphingomonas olei</name>
    <dbReference type="NCBI Taxonomy" id="1886787"/>
    <lineage>
        <taxon>Bacteria</taxon>
        <taxon>Pseudomonadati</taxon>
        <taxon>Pseudomonadota</taxon>
        <taxon>Alphaproteobacteria</taxon>
        <taxon>Sphingomonadales</taxon>
        <taxon>Sphingomonadaceae</taxon>
        <taxon>Sphingomonas</taxon>
    </lineage>
</organism>
<dbReference type="Pfam" id="PF01555">
    <property type="entry name" value="N6_N4_Mtase"/>
    <property type="match status" value="1"/>
</dbReference>
<dbReference type="EC" id="2.1.1.72" evidence="2"/>
<evidence type="ECO:0000256" key="2">
    <source>
        <dbReference type="ARBA" id="ARBA00011900"/>
    </source>
</evidence>
<dbReference type="InterPro" id="IPR029063">
    <property type="entry name" value="SAM-dependent_MTases_sf"/>
</dbReference>
<evidence type="ECO:0000256" key="6">
    <source>
        <dbReference type="ARBA" id="ARBA00047942"/>
    </source>
</evidence>
<gene>
    <name evidence="8" type="ORF">E5988_05330</name>
</gene>
<evidence type="ECO:0000256" key="3">
    <source>
        <dbReference type="ARBA" id="ARBA00022603"/>
    </source>
</evidence>
<dbReference type="InterPro" id="IPR002052">
    <property type="entry name" value="DNA_methylase_N6_adenine_CS"/>
</dbReference>
<comment type="catalytic activity">
    <reaction evidence="6">
        <text>a 2'-deoxyadenosine in DNA + S-adenosyl-L-methionine = an N(6)-methyl-2'-deoxyadenosine in DNA + S-adenosyl-L-homocysteine + H(+)</text>
        <dbReference type="Rhea" id="RHEA:15197"/>
        <dbReference type="Rhea" id="RHEA-COMP:12418"/>
        <dbReference type="Rhea" id="RHEA-COMP:12419"/>
        <dbReference type="ChEBI" id="CHEBI:15378"/>
        <dbReference type="ChEBI" id="CHEBI:57856"/>
        <dbReference type="ChEBI" id="CHEBI:59789"/>
        <dbReference type="ChEBI" id="CHEBI:90615"/>
        <dbReference type="ChEBI" id="CHEBI:90616"/>
        <dbReference type="EC" id="2.1.1.72"/>
    </reaction>
</comment>
<dbReference type="RefSeq" id="WP_136450973.1">
    <property type="nucleotide sequence ID" value="NZ_SSTI01000003.1"/>
</dbReference>
<protein>
    <recommendedName>
        <fullName evidence="2">site-specific DNA-methyltransferase (adenine-specific)</fullName>
        <ecNumber evidence="2">2.1.1.72</ecNumber>
    </recommendedName>
</protein>
<reference evidence="8 9" key="1">
    <citation type="submission" date="2019-04" db="EMBL/GenBank/DDBJ databases">
        <title>Microbes associate with the intestines of laboratory mice.</title>
        <authorList>
            <person name="Navarre W."/>
            <person name="Wong E."/>
            <person name="Huang K.C."/>
            <person name="Tropini C."/>
            <person name="Ng K."/>
            <person name="Yu B."/>
        </authorList>
    </citation>
    <scope>NUCLEOTIDE SEQUENCE [LARGE SCALE GENOMIC DNA]</scope>
    <source>
        <strain evidence="8 9">NM83_B4-11</strain>
    </source>
</reference>
<feature type="domain" description="DNA methylase N-4/N-6" evidence="7">
    <location>
        <begin position="62"/>
        <end position="378"/>
    </location>
</feature>
<name>A0ABY2QJC2_9SPHN</name>
<keyword evidence="3" id="KW-0489">Methyltransferase</keyword>
<dbReference type="Gene3D" id="3.40.50.150">
    <property type="entry name" value="Vaccinia Virus protein VP39"/>
    <property type="match status" value="1"/>
</dbReference>
<evidence type="ECO:0000256" key="5">
    <source>
        <dbReference type="ARBA" id="ARBA00022691"/>
    </source>
</evidence>
<comment type="similarity">
    <text evidence="1">Belongs to the N(4)/N(6)-methyltransferase family.</text>
</comment>
<dbReference type="PROSITE" id="PS00092">
    <property type="entry name" value="N6_MTASE"/>
    <property type="match status" value="1"/>
</dbReference>